<dbReference type="RefSeq" id="WP_075524010.1">
    <property type="nucleotide sequence ID" value="NZ_KQ961877.1"/>
</dbReference>
<feature type="transmembrane region" description="Helical" evidence="1">
    <location>
        <begin position="16"/>
        <end position="41"/>
    </location>
</feature>
<gene>
    <name evidence="2" type="ORF">HMPREF3230_01296</name>
</gene>
<protein>
    <recommendedName>
        <fullName evidence="4">DUF4245 domain-containing protein</fullName>
    </recommendedName>
</protein>
<proteinExistence type="predicted"/>
<keyword evidence="1" id="KW-1133">Transmembrane helix</keyword>
<evidence type="ECO:0000313" key="2">
    <source>
        <dbReference type="EMBL" id="KXI15730.1"/>
    </source>
</evidence>
<dbReference type="Proteomes" id="UP000070505">
    <property type="component" value="Unassembled WGS sequence"/>
</dbReference>
<accession>A0A135Z276</accession>
<reference evidence="2 3" key="1">
    <citation type="submission" date="2016-02" db="EMBL/GenBank/DDBJ databases">
        <authorList>
            <person name="Wen L."/>
            <person name="He K."/>
            <person name="Yang H."/>
        </authorList>
    </citation>
    <scope>NUCLEOTIDE SEQUENCE [LARGE SCALE GENOMIC DNA]</scope>
    <source>
        <strain evidence="2 3">CMW7778B</strain>
    </source>
</reference>
<evidence type="ECO:0000313" key="3">
    <source>
        <dbReference type="Proteomes" id="UP000070505"/>
    </source>
</evidence>
<evidence type="ECO:0000256" key="1">
    <source>
        <dbReference type="SAM" id="Phobius"/>
    </source>
</evidence>
<organism evidence="2 3">
    <name type="scientific">Gardnerella vaginalis</name>
    <dbReference type="NCBI Taxonomy" id="2702"/>
    <lineage>
        <taxon>Bacteria</taxon>
        <taxon>Bacillati</taxon>
        <taxon>Actinomycetota</taxon>
        <taxon>Actinomycetes</taxon>
        <taxon>Bifidobacteriales</taxon>
        <taxon>Bifidobacteriaceae</taxon>
        <taxon>Gardnerella</taxon>
    </lineage>
</organism>
<dbReference type="AlphaFoldDB" id="A0A135Z276"/>
<sequence length="204" mass="21977">MSYSSNSNSSSHSHRGLFIVLASAGLVVVLALLSAFVWPGWALNHSDNTHSKHVATAPKTPSIQAKKLPTNASALLKAMPDSVLDFARVDASASAIWNNASPLEEYTLKYSTGENGDDVSVIVAQWPTKDSSTKQYEALVSGLKGDDLATGKIQVSSKTVGSYIVRSSEEDKNHATVIWQNDTAVFQVSGAKQAVERFYRSFPM</sequence>
<comment type="caution">
    <text evidence="2">The sequence shown here is derived from an EMBL/GenBank/DDBJ whole genome shotgun (WGS) entry which is preliminary data.</text>
</comment>
<dbReference type="EMBL" id="LSRC01000059">
    <property type="protein sequence ID" value="KXI15730.1"/>
    <property type="molecule type" value="Genomic_DNA"/>
</dbReference>
<keyword evidence="1" id="KW-0472">Membrane</keyword>
<name>A0A135Z276_GARVA</name>
<keyword evidence="1" id="KW-0812">Transmembrane</keyword>
<dbReference type="PATRIC" id="fig|2702.101.peg.1280"/>
<evidence type="ECO:0008006" key="4">
    <source>
        <dbReference type="Google" id="ProtNLM"/>
    </source>
</evidence>